<organism evidence="2 3">
    <name type="scientific">Gossypium anomalum</name>
    <dbReference type="NCBI Taxonomy" id="47600"/>
    <lineage>
        <taxon>Eukaryota</taxon>
        <taxon>Viridiplantae</taxon>
        <taxon>Streptophyta</taxon>
        <taxon>Embryophyta</taxon>
        <taxon>Tracheophyta</taxon>
        <taxon>Spermatophyta</taxon>
        <taxon>Magnoliopsida</taxon>
        <taxon>eudicotyledons</taxon>
        <taxon>Gunneridae</taxon>
        <taxon>Pentapetalae</taxon>
        <taxon>rosids</taxon>
        <taxon>malvids</taxon>
        <taxon>Malvales</taxon>
        <taxon>Malvaceae</taxon>
        <taxon>Malvoideae</taxon>
        <taxon>Gossypium</taxon>
    </lineage>
</organism>
<evidence type="ECO:0000313" key="2">
    <source>
        <dbReference type="EMBL" id="KAG8472993.1"/>
    </source>
</evidence>
<dbReference type="AlphaFoldDB" id="A0A8J5XXA7"/>
<proteinExistence type="predicted"/>
<keyword evidence="3" id="KW-1185">Reference proteome</keyword>
<gene>
    <name evidence="2" type="ORF">CXB51_034945</name>
</gene>
<name>A0A8J5XXA7_9ROSI</name>
<sequence>MQSLHRIKKKTKPPILALHHSPSANTSSHHTPSLSPHSRMSY</sequence>
<dbReference type="EMBL" id="JAHUZN010000013">
    <property type="protein sequence ID" value="KAG8472993.1"/>
    <property type="molecule type" value="Genomic_DNA"/>
</dbReference>
<feature type="region of interest" description="Disordered" evidence="1">
    <location>
        <begin position="1"/>
        <end position="42"/>
    </location>
</feature>
<evidence type="ECO:0000313" key="3">
    <source>
        <dbReference type="Proteomes" id="UP000701853"/>
    </source>
</evidence>
<protein>
    <submittedName>
        <fullName evidence="2">Uncharacterized protein</fullName>
    </submittedName>
</protein>
<comment type="caution">
    <text evidence="2">The sequence shown here is derived from an EMBL/GenBank/DDBJ whole genome shotgun (WGS) entry which is preliminary data.</text>
</comment>
<evidence type="ECO:0000256" key="1">
    <source>
        <dbReference type="SAM" id="MobiDB-lite"/>
    </source>
</evidence>
<dbReference type="Proteomes" id="UP000701853">
    <property type="component" value="Chromosome 13"/>
</dbReference>
<accession>A0A8J5XXA7</accession>
<feature type="compositionally biased region" description="Basic residues" evidence="1">
    <location>
        <begin position="1"/>
        <end position="12"/>
    </location>
</feature>
<feature type="compositionally biased region" description="Low complexity" evidence="1">
    <location>
        <begin position="26"/>
        <end position="42"/>
    </location>
</feature>
<reference evidence="2 3" key="1">
    <citation type="journal article" date="2021" name="bioRxiv">
        <title>The Gossypium anomalum genome as a resource for cotton improvement and evolutionary analysis of hybrid incompatibility.</title>
        <authorList>
            <person name="Grover C.E."/>
            <person name="Yuan D."/>
            <person name="Arick M.A."/>
            <person name="Miller E.R."/>
            <person name="Hu G."/>
            <person name="Peterson D.G."/>
            <person name="Wendel J.F."/>
            <person name="Udall J.A."/>
        </authorList>
    </citation>
    <scope>NUCLEOTIDE SEQUENCE [LARGE SCALE GENOMIC DNA]</scope>
    <source>
        <strain evidence="2">JFW-Udall</strain>
        <tissue evidence="2">Leaf</tissue>
    </source>
</reference>